<evidence type="ECO:0000313" key="8">
    <source>
        <dbReference type="EMBL" id="MBE1236760.1"/>
    </source>
</evidence>
<dbReference type="GO" id="GO:0043190">
    <property type="term" value="C:ATP-binding cassette (ABC) transporter complex"/>
    <property type="evidence" value="ECO:0007669"/>
    <property type="project" value="InterPro"/>
</dbReference>
<dbReference type="EMBL" id="JACZHT010000002">
    <property type="protein sequence ID" value="MBE1236760.1"/>
    <property type="molecule type" value="Genomic_DNA"/>
</dbReference>
<dbReference type="CDD" id="cd16914">
    <property type="entry name" value="EcfT"/>
    <property type="match status" value="1"/>
</dbReference>
<dbReference type="Proteomes" id="UP000631034">
    <property type="component" value="Unassembled WGS sequence"/>
</dbReference>
<evidence type="ECO:0000256" key="3">
    <source>
        <dbReference type="ARBA" id="ARBA00022475"/>
    </source>
</evidence>
<sequence>MRQLDSVAWTGRWKRRPAAEKLCLCLGVMTVSLAVAGPGGQVLIFALMALLTVGLAGVPFWTWLRALLLPAGFLVLGVLTLFVSVGWAEGEAGGGVTLALVPPTDREAAVFVGLRSAACVSALVFLALTTPLPALMTLLRRLGVPRDVADVALLMFRFLWLLFHCLETGRRSQTARLGYASRSRWLRSSALLAAGLLPRALDRGTRMDAGLRARGYDGSLATLSSEERPSLLRLGGIAGGVLVLGGVTAWIG</sequence>
<organism evidence="8 9">
    <name type="scientific">Phaeovibrio sulfidiphilus</name>
    <dbReference type="NCBI Taxonomy" id="1220600"/>
    <lineage>
        <taxon>Bacteria</taxon>
        <taxon>Pseudomonadati</taxon>
        <taxon>Pseudomonadota</taxon>
        <taxon>Alphaproteobacteria</taxon>
        <taxon>Rhodospirillales</taxon>
        <taxon>Rhodospirillaceae</taxon>
        <taxon>Phaeovibrio</taxon>
    </lineage>
</organism>
<feature type="transmembrane region" description="Helical" evidence="7">
    <location>
        <begin position="231"/>
        <end position="251"/>
    </location>
</feature>
<protein>
    <submittedName>
        <fullName evidence="8">Cobalt ECF transporter T component CbiQ</fullName>
    </submittedName>
</protein>
<evidence type="ECO:0000313" key="9">
    <source>
        <dbReference type="Proteomes" id="UP000631034"/>
    </source>
</evidence>
<dbReference type="GO" id="GO:0006824">
    <property type="term" value="P:cobalt ion transport"/>
    <property type="evidence" value="ECO:0007669"/>
    <property type="project" value="InterPro"/>
</dbReference>
<keyword evidence="3" id="KW-1003">Cell membrane</keyword>
<gene>
    <name evidence="8" type="primary">cbiQ</name>
    <name evidence="8" type="ORF">IHV25_03715</name>
</gene>
<feature type="transmembrane region" description="Helical" evidence="7">
    <location>
        <begin position="43"/>
        <end position="61"/>
    </location>
</feature>
<keyword evidence="4 7" id="KW-0812">Transmembrane</keyword>
<accession>A0A8J6YL75</accession>
<keyword evidence="6 7" id="KW-0472">Membrane</keyword>
<dbReference type="RefSeq" id="WP_192533767.1">
    <property type="nucleotide sequence ID" value="NZ_JACZHT010000002.1"/>
</dbReference>
<dbReference type="InterPro" id="IPR012809">
    <property type="entry name" value="ECF_CbiQ"/>
</dbReference>
<dbReference type="NCBIfam" id="TIGR02454">
    <property type="entry name" value="ECF_T_CbiQ"/>
    <property type="match status" value="1"/>
</dbReference>
<dbReference type="PANTHER" id="PTHR43723:SF1">
    <property type="entry name" value="COBALT TRANSPORT PROTEIN CBIQ"/>
    <property type="match status" value="1"/>
</dbReference>
<comment type="caution">
    <text evidence="8">The sequence shown here is derived from an EMBL/GenBank/DDBJ whole genome shotgun (WGS) entry which is preliminary data.</text>
</comment>
<reference evidence="8" key="1">
    <citation type="submission" date="2020-10" db="EMBL/GenBank/DDBJ databases">
        <title>Genome sequence of the unusual species of purple photosynthetic bacteria, Phaeovibrio sulfidiphilus DSM 23193, type strain.</title>
        <authorList>
            <person name="Kyndt J.A."/>
            <person name="Meyer T.E."/>
        </authorList>
    </citation>
    <scope>NUCLEOTIDE SEQUENCE</scope>
    <source>
        <strain evidence="8">DSM 23193</strain>
    </source>
</reference>
<keyword evidence="5 7" id="KW-1133">Transmembrane helix</keyword>
<evidence type="ECO:0000256" key="4">
    <source>
        <dbReference type="ARBA" id="ARBA00022692"/>
    </source>
</evidence>
<dbReference type="InterPro" id="IPR003339">
    <property type="entry name" value="ABC/ECF_trnsptr_transmembrane"/>
</dbReference>
<evidence type="ECO:0000256" key="1">
    <source>
        <dbReference type="ARBA" id="ARBA00004651"/>
    </source>
</evidence>
<dbReference type="InterPro" id="IPR052770">
    <property type="entry name" value="Cobalt_transport_CbiQ"/>
</dbReference>
<evidence type="ECO:0000256" key="2">
    <source>
        <dbReference type="ARBA" id="ARBA00008564"/>
    </source>
</evidence>
<dbReference type="Pfam" id="PF02361">
    <property type="entry name" value="CbiQ"/>
    <property type="match status" value="1"/>
</dbReference>
<comment type="subcellular location">
    <subcellularLocation>
        <location evidence="1">Cell membrane</location>
        <topology evidence="1">Multi-pass membrane protein</topology>
    </subcellularLocation>
</comment>
<dbReference type="AlphaFoldDB" id="A0A8J6YL75"/>
<evidence type="ECO:0000256" key="5">
    <source>
        <dbReference type="ARBA" id="ARBA00022989"/>
    </source>
</evidence>
<feature type="transmembrane region" description="Helical" evidence="7">
    <location>
        <begin position="21"/>
        <end position="37"/>
    </location>
</feature>
<evidence type="ECO:0000256" key="6">
    <source>
        <dbReference type="ARBA" id="ARBA00023136"/>
    </source>
</evidence>
<comment type="similarity">
    <text evidence="2">Belongs to the CbiQ family.</text>
</comment>
<keyword evidence="9" id="KW-1185">Reference proteome</keyword>
<feature type="transmembrane region" description="Helical" evidence="7">
    <location>
        <begin position="108"/>
        <end position="128"/>
    </location>
</feature>
<feature type="transmembrane region" description="Helical" evidence="7">
    <location>
        <begin position="68"/>
        <end position="88"/>
    </location>
</feature>
<name>A0A8J6YL75_9PROT</name>
<proteinExistence type="inferred from homology"/>
<dbReference type="PANTHER" id="PTHR43723">
    <property type="entry name" value="COBALT TRANSPORT PROTEIN CBIQ"/>
    <property type="match status" value="1"/>
</dbReference>
<evidence type="ECO:0000256" key="7">
    <source>
        <dbReference type="SAM" id="Phobius"/>
    </source>
</evidence>